<sequence length="174" mass="20685">MSQSYEFLHPSKRINVKLTNLYCESFDKKLIEFRQCSLKAIKRDMTEISVYAKLKIKPLNSTSIKVSFRRRGDTQRSLYQYRVDACEFMRNKRRNPLAQIFFNFFDFLKYSNINHTCPYDFKTFSQHDIIITNCRVNTKPLTYLSIAQGEYTLFSTWFFYGKPAVQVDLSINIS</sequence>
<reference evidence="1 2" key="1">
    <citation type="journal article" date="2015" name="Nat. Commun.">
        <title>Lucilia cuprina genome unlocks parasitic fly biology to underpin future interventions.</title>
        <authorList>
            <person name="Anstead C.A."/>
            <person name="Korhonen P.K."/>
            <person name="Young N.D."/>
            <person name="Hall R.S."/>
            <person name="Jex A.R."/>
            <person name="Murali S.C."/>
            <person name="Hughes D.S."/>
            <person name="Lee S.F."/>
            <person name="Perry T."/>
            <person name="Stroehlein A.J."/>
            <person name="Ansell B.R."/>
            <person name="Breugelmans B."/>
            <person name="Hofmann A."/>
            <person name="Qu J."/>
            <person name="Dugan S."/>
            <person name="Lee S.L."/>
            <person name="Chao H."/>
            <person name="Dinh H."/>
            <person name="Han Y."/>
            <person name="Doddapaneni H.V."/>
            <person name="Worley K.C."/>
            <person name="Muzny D.M."/>
            <person name="Ioannidis P."/>
            <person name="Waterhouse R.M."/>
            <person name="Zdobnov E.M."/>
            <person name="James P.J."/>
            <person name="Bagnall N.H."/>
            <person name="Kotze A.C."/>
            <person name="Gibbs R.A."/>
            <person name="Richards S."/>
            <person name="Batterham P."/>
            <person name="Gasser R.B."/>
        </authorList>
    </citation>
    <scope>NUCLEOTIDE SEQUENCE [LARGE SCALE GENOMIC DNA]</scope>
    <source>
        <strain evidence="1 2">LS</strain>
        <tissue evidence="1">Full body</tissue>
    </source>
</reference>
<proteinExistence type="predicted"/>
<dbReference type="EMBL" id="JRES01000678">
    <property type="protein sequence ID" value="KNC29332.1"/>
    <property type="molecule type" value="Genomic_DNA"/>
</dbReference>
<accession>A0A0L0CAQ5</accession>
<dbReference type="OMA" id="YLYDFIR"/>
<protein>
    <submittedName>
        <fullName evidence="1">Uncharacterized protein</fullName>
    </submittedName>
</protein>
<dbReference type="Pfam" id="PF06477">
    <property type="entry name" value="DUF1091"/>
    <property type="match status" value="1"/>
</dbReference>
<dbReference type="Proteomes" id="UP000037069">
    <property type="component" value="Unassembled WGS sequence"/>
</dbReference>
<name>A0A0L0CAQ5_LUCCU</name>
<evidence type="ECO:0000313" key="1">
    <source>
        <dbReference type="EMBL" id="KNC29332.1"/>
    </source>
</evidence>
<dbReference type="PANTHER" id="PTHR20898">
    <property type="entry name" value="DAEDALUS ON 3-RELATED-RELATED"/>
    <property type="match status" value="1"/>
</dbReference>
<dbReference type="SMART" id="SM00697">
    <property type="entry name" value="DM8"/>
    <property type="match status" value="1"/>
</dbReference>
<dbReference type="PANTHER" id="PTHR20898:SF0">
    <property type="entry name" value="DAEDALUS ON 3-RELATED"/>
    <property type="match status" value="1"/>
</dbReference>
<gene>
    <name evidence="1" type="ORF">FF38_02387</name>
</gene>
<evidence type="ECO:0000313" key="2">
    <source>
        <dbReference type="Proteomes" id="UP000037069"/>
    </source>
</evidence>
<comment type="caution">
    <text evidence="1">The sequence shown here is derived from an EMBL/GenBank/DDBJ whole genome shotgun (WGS) entry which is preliminary data.</text>
</comment>
<keyword evidence="2" id="KW-1185">Reference proteome</keyword>
<organism evidence="1 2">
    <name type="scientific">Lucilia cuprina</name>
    <name type="common">Green bottle fly</name>
    <name type="synonym">Australian sheep blowfly</name>
    <dbReference type="NCBI Taxonomy" id="7375"/>
    <lineage>
        <taxon>Eukaryota</taxon>
        <taxon>Metazoa</taxon>
        <taxon>Ecdysozoa</taxon>
        <taxon>Arthropoda</taxon>
        <taxon>Hexapoda</taxon>
        <taxon>Insecta</taxon>
        <taxon>Pterygota</taxon>
        <taxon>Neoptera</taxon>
        <taxon>Endopterygota</taxon>
        <taxon>Diptera</taxon>
        <taxon>Brachycera</taxon>
        <taxon>Muscomorpha</taxon>
        <taxon>Oestroidea</taxon>
        <taxon>Calliphoridae</taxon>
        <taxon>Luciliinae</taxon>
        <taxon>Lucilia</taxon>
    </lineage>
</organism>
<dbReference type="InterPro" id="IPR010512">
    <property type="entry name" value="DUF1091"/>
</dbReference>
<dbReference type="AlphaFoldDB" id="A0A0L0CAQ5"/>